<dbReference type="PRINTS" id="PR01023">
    <property type="entry name" value="NAFLGMOTY"/>
</dbReference>
<keyword evidence="3" id="KW-0998">Cell outer membrane</keyword>
<organism evidence="8 9">
    <name type="scientific">Fibrella rubiginis</name>
    <dbReference type="NCBI Taxonomy" id="2817060"/>
    <lineage>
        <taxon>Bacteria</taxon>
        <taxon>Pseudomonadati</taxon>
        <taxon>Bacteroidota</taxon>
        <taxon>Cytophagia</taxon>
        <taxon>Cytophagales</taxon>
        <taxon>Spirosomataceae</taxon>
        <taxon>Fibrella</taxon>
    </lineage>
</organism>
<dbReference type="PANTHER" id="PTHR30329:SF21">
    <property type="entry name" value="LIPOPROTEIN YIAD-RELATED"/>
    <property type="match status" value="1"/>
</dbReference>
<evidence type="ECO:0000259" key="7">
    <source>
        <dbReference type="PROSITE" id="PS51123"/>
    </source>
</evidence>
<keyword evidence="9" id="KW-1185">Reference proteome</keyword>
<dbReference type="InterPro" id="IPR050330">
    <property type="entry name" value="Bact_OuterMem_StrucFunc"/>
</dbReference>
<dbReference type="PANTHER" id="PTHR30329">
    <property type="entry name" value="STATOR ELEMENT OF FLAGELLAR MOTOR COMPLEX"/>
    <property type="match status" value="1"/>
</dbReference>
<evidence type="ECO:0000256" key="2">
    <source>
        <dbReference type="ARBA" id="ARBA00023136"/>
    </source>
</evidence>
<dbReference type="Proteomes" id="UP000664034">
    <property type="component" value="Unassembled WGS sequence"/>
</dbReference>
<reference evidence="8" key="1">
    <citation type="submission" date="2021-03" db="EMBL/GenBank/DDBJ databases">
        <title>Fibrella sp. HMF5335 genome sequencing and assembly.</title>
        <authorList>
            <person name="Kang H."/>
            <person name="Kim H."/>
            <person name="Bae S."/>
            <person name="Joh K."/>
        </authorList>
    </citation>
    <scope>NUCLEOTIDE SEQUENCE</scope>
    <source>
        <strain evidence="8">HMF5335</strain>
    </source>
</reference>
<dbReference type="InterPro" id="IPR036737">
    <property type="entry name" value="OmpA-like_sf"/>
</dbReference>
<dbReference type="AlphaFoldDB" id="A0A939GBI4"/>
<dbReference type="RefSeq" id="WP_207363402.1">
    <property type="nucleotide sequence ID" value="NZ_JAFMYV010000002.1"/>
</dbReference>
<keyword evidence="2 4" id="KW-0472">Membrane</keyword>
<proteinExistence type="predicted"/>
<evidence type="ECO:0000313" key="9">
    <source>
        <dbReference type="Proteomes" id="UP000664034"/>
    </source>
</evidence>
<dbReference type="PROSITE" id="PS51123">
    <property type="entry name" value="OMPA_2"/>
    <property type="match status" value="1"/>
</dbReference>
<dbReference type="InterPro" id="IPR039567">
    <property type="entry name" value="Gly-zipper"/>
</dbReference>
<feature type="signal peptide" evidence="6">
    <location>
        <begin position="1"/>
        <end position="24"/>
    </location>
</feature>
<dbReference type="EMBL" id="JAFMYV010000002">
    <property type="protein sequence ID" value="MBO0935839.1"/>
    <property type="molecule type" value="Genomic_DNA"/>
</dbReference>
<evidence type="ECO:0000256" key="5">
    <source>
        <dbReference type="SAM" id="MobiDB-lite"/>
    </source>
</evidence>
<evidence type="ECO:0000256" key="3">
    <source>
        <dbReference type="ARBA" id="ARBA00023237"/>
    </source>
</evidence>
<dbReference type="Pfam" id="PF13488">
    <property type="entry name" value="Gly-zipper_Omp"/>
    <property type="match status" value="1"/>
</dbReference>
<comment type="subcellular location">
    <subcellularLocation>
        <location evidence="1">Cell outer membrane</location>
    </subcellularLocation>
</comment>
<evidence type="ECO:0000256" key="1">
    <source>
        <dbReference type="ARBA" id="ARBA00004442"/>
    </source>
</evidence>
<evidence type="ECO:0000313" key="8">
    <source>
        <dbReference type="EMBL" id="MBO0935839.1"/>
    </source>
</evidence>
<name>A0A939GBI4_9BACT</name>
<feature type="domain" description="OmpA-like" evidence="7">
    <location>
        <begin position="105"/>
        <end position="223"/>
    </location>
</feature>
<dbReference type="SUPFAM" id="SSF103088">
    <property type="entry name" value="OmpA-like"/>
    <property type="match status" value="1"/>
</dbReference>
<dbReference type="Pfam" id="PF00691">
    <property type="entry name" value="OmpA"/>
    <property type="match status" value="1"/>
</dbReference>
<feature type="chain" id="PRO_5037373378" evidence="6">
    <location>
        <begin position="25"/>
        <end position="235"/>
    </location>
</feature>
<evidence type="ECO:0000256" key="6">
    <source>
        <dbReference type="SAM" id="SignalP"/>
    </source>
</evidence>
<gene>
    <name evidence="8" type="ORF">J2I47_04700</name>
</gene>
<dbReference type="PRINTS" id="PR01021">
    <property type="entry name" value="OMPADOMAIN"/>
</dbReference>
<accession>A0A939GBI4</accession>
<dbReference type="Gene3D" id="3.30.1330.60">
    <property type="entry name" value="OmpA-like domain"/>
    <property type="match status" value="1"/>
</dbReference>
<sequence length="235" mass="24899">MSNFIMNRNTAVALMLLTSLTASDVLTSCKSVKRNTNKTQRGAGIGAASGAVVGGVIGRKSGNTVLGAILGATVGGAAGAVIGRRMDKQAEELKRDLPNATVERVGEGIKITFNSDILFDVNKSDLKEATKRQLAEFAQTLEKYPDTDLVIEGHADAQGPDDYNLKLSRQRADAVASYLQSLGVKGGRIDEKGYGESQPVADNSTEAGRAKNRRVDIAVFANDKMKNDAKAGKIE</sequence>
<protein>
    <submittedName>
        <fullName evidence="8">OmpA family protein</fullName>
    </submittedName>
</protein>
<feature type="region of interest" description="Disordered" evidence="5">
    <location>
        <begin position="190"/>
        <end position="209"/>
    </location>
</feature>
<dbReference type="InterPro" id="IPR006665">
    <property type="entry name" value="OmpA-like"/>
</dbReference>
<keyword evidence="6" id="KW-0732">Signal</keyword>
<dbReference type="GO" id="GO:0009279">
    <property type="term" value="C:cell outer membrane"/>
    <property type="evidence" value="ECO:0007669"/>
    <property type="project" value="UniProtKB-SubCell"/>
</dbReference>
<comment type="caution">
    <text evidence="8">The sequence shown here is derived from an EMBL/GenBank/DDBJ whole genome shotgun (WGS) entry which is preliminary data.</text>
</comment>
<dbReference type="InterPro" id="IPR006664">
    <property type="entry name" value="OMP_bac"/>
</dbReference>
<evidence type="ECO:0000256" key="4">
    <source>
        <dbReference type="PROSITE-ProRule" id="PRU00473"/>
    </source>
</evidence>
<dbReference type="CDD" id="cd07185">
    <property type="entry name" value="OmpA_C-like"/>
    <property type="match status" value="1"/>
</dbReference>